<dbReference type="Pfam" id="PF07722">
    <property type="entry name" value="Peptidase_C26"/>
    <property type="match status" value="1"/>
</dbReference>
<sequence length="220" mass="23234">MQHPLILISSSRVMGNLSMSRQQSALYGACLGGAGAAGVLYTGGPSACLAARCDGLLLAGGGDIHPSCFGQSVQNAALSVDPVRDKEERALFEDFYRRRKPILGICRGVQVINVFLGGTLHQDIPAHSGGCHGIRCTGALSALVGPAPTVNSYHHQAVDQPAPCLQTAARASDGIIEALMHATAPILGVQWHPERMVPPFCEDVAGANHLPLFHWLIERC</sequence>
<keyword evidence="1" id="KW-0315">Glutamine amidotransferase</keyword>
<evidence type="ECO:0000313" key="1">
    <source>
        <dbReference type="EMBL" id="MBC5725219.1"/>
    </source>
</evidence>
<dbReference type="SUPFAM" id="SSF52317">
    <property type="entry name" value="Class I glutamine amidotransferase-like"/>
    <property type="match status" value="1"/>
</dbReference>
<dbReference type="PROSITE" id="PS51273">
    <property type="entry name" value="GATASE_TYPE_1"/>
    <property type="match status" value="1"/>
</dbReference>
<accession>A0A923RVR7</accession>
<comment type="caution">
    <text evidence="1">The sequence shown here is derived from an EMBL/GenBank/DDBJ whole genome shotgun (WGS) entry which is preliminary data.</text>
</comment>
<dbReference type="Gene3D" id="3.40.50.880">
    <property type="match status" value="1"/>
</dbReference>
<dbReference type="PANTHER" id="PTHR43235:SF1">
    <property type="entry name" value="GLUTAMINE AMIDOTRANSFERASE PB2B2.05-RELATED"/>
    <property type="match status" value="1"/>
</dbReference>
<dbReference type="RefSeq" id="WP_107631939.1">
    <property type="nucleotide sequence ID" value="NZ_JACOPL010000005.1"/>
</dbReference>
<dbReference type="GO" id="GO:0006598">
    <property type="term" value="P:polyamine catabolic process"/>
    <property type="evidence" value="ECO:0007669"/>
    <property type="project" value="TreeGrafter"/>
</dbReference>
<dbReference type="Proteomes" id="UP000606499">
    <property type="component" value="Unassembled WGS sequence"/>
</dbReference>
<dbReference type="InterPro" id="IPR029062">
    <property type="entry name" value="Class_I_gatase-like"/>
</dbReference>
<dbReference type="InterPro" id="IPR011697">
    <property type="entry name" value="Peptidase_C26"/>
</dbReference>
<dbReference type="GO" id="GO:0033969">
    <property type="term" value="F:gamma-glutamyl-gamma-aminobutyrate hydrolase activity"/>
    <property type="evidence" value="ECO:0007669"/>
    <property type="project" value="TreeGrafter"/>
</dbReference>
<proteinExistence type="predicted"/>
<organism evidence="1 2">
    <name type="scientific">Agathobaculum faecis</name>
    <dbReference type="NCBI Taxonomy" id="2763013"/>
    <lineage>
        <taxon>Bacteria</taxon>
        <taxon>Bacillati</taxon>
        <taxon>Bacillota</taxon>
        <taxon>Clostridia</taxon>
        <taxon>Eubacteriales</taxon>
        <taxon>Butyricicoccaceae</taxon>
        <taxon>Agathobaculum</taxon>
    </lineage>
</organism>
<protein>
    <submittedName>
        <fullName evidence="1">Type 1 glutamine amidotransferase</fullName>
    </submittedName>
</protein>
<name>A0A923RVR7_9FIRM</name>
<reference evidence="1" key="1">
    <citation type="submission" date="2020-08" db="EMBL/GenBank/DDBJ databases">
        <title>Genome public.</title>
        <authorList>
            <person name="Liu C."/>
            <person name="Sun Q."/>
        </authorList>
    </citation>
    <scope>NUCLEOTIDE SEQUENCE</scope>
    <source>
        <strain evidence="1">NSJ-28</strain>
    </source>
</reference>
<keyword evidence="2" id="KW-1185">Reference proteome</keyword>
<dbReference type="PANTHER" id="PTHR43235">
    <property type="entry name" value="GLUTAMINE AMIDOTRANSFERASE PB2B2.05-RELATED"/>
    <property type="match status" value="1"/>
</dbReference>
<dbReference type="EMBL" id="JACOPL010000005">
    <property type="protein sequence ID" value="MBC5725219.1"/>
    <property type="molecule type" value="Genomic_DNA"/>
</dbReference>
<gene>
    <name evidence="1" type="ORF">H8S45_07085</name>
</gene>
<dbReference type="AlphaFoldDB" id="A0A923RVR7"/>
<dbReference type="CDD" id="cd01745">
    <property type="entry name" value="GATase1_2"/>
    <property type="match status" value="1"/>
</dbReference>
<evidence type="ECO:0000313" key="2">
    <source>
        <dbReference type="Proteomes" id="UP000606499"/>
    </source>
</evidence>
<dbReference type="GO" id="GO:0005829">
    <property type="term" value="C:cytosol"/>
    <property type="evidence" value="ECO:0007669"/>
    <property type="project" value="TreeGrafter"/>
</dbReference>
<dbReference type="InterPro" id="IPR044668">
    <property type="entry name" value="PuuD-like"/>
</dbReference>